<dbReference type="STRING" id="351605.Gura_2527"/>
<dbReference type="PANTHER" id="PTHR11712">
    <property type="entry name" value="POLYKETIDE SYNTHASE-RELATED"/>
    <property type="match status" value="1"/>
</dbReference>
<sequence>MKLLKKVAISGVGVSSPIGTGKEEFFANLVNGTDGISPIASFDTSRFSTHCGGEVSWVPGRETPCKEELPLALATQVMDEALLEAGLSVEQLRKQNCVLVVASAVGGVSHLLAVKEHQGRAELTKADYGRLLAYPHHALTDSLVRKYSISNGALTNISACTASNAAIGYAYDLIACGLCDMAIVVGVDILTPFEYACFDSYRALEKKGCRPFDNNRSGLALSEGAAALVLEAQVHLKQRKKRAKAFLTGYGLTNDAYDITAPDPSGHSAAEAMRIALESGGKHIHDVDYICAHGTGTKLNDVAETAAIKRLFGNQAYQIPVSSIKSCIGHTNGAAAAISAATCVLSIEAGVVPPTIHLEVRDESCDLDYVSNKARKTEVSVCLSNAYAFGGQCSSVLITKTSE</sequence>
<dbReference type="KEGG" id="gur:Gura_2527"/>
<dbReference type="EMBL" id="CP000698">
    <property type="protein sequence ID" value="ABQ26705.1"/>
    <property type="molecule type" value="Genomic_DNA"/>
</dbReference>
<protein>
    <submittedName>
        <fullName evidence="5">Beta-ketoacyl synthase</fullName>
    </submittedName>
</protein>
<name>A5G4I7_GEOUR</name>
<dbReference type="AlphaFoldDB" id="A5G4I7"/>
<comment type="similarity">
    <text evidence="1 3">Belongs to the thiolase-like superfamily. Beta-ketoacyl-ACP synthases family.</text>
</comment>
<evidence type="ECO:0000256" key="1">
    <source>
        <dbReference type="ARBA" id="ARBA00008467"/>
    </source>
</evidence>
<dbReference type="Pfam" id="PF02801">
    <property type="entry name" value="Ketoacyl-synt_C"/>
    <property type="match status" value="1"/>
</dbReference>
<keyword evidence="6" id="KW-1185">Reference proteome</keyword>
<dbReference type="InterPro" id="IPR000794">
    <property type="entry name" value="Beta-ketoacyl_synthase"/>
</dbReference>
<dbReference type="InterPro" id="IPR014030">
    <property type="entry name" value="Ketoacyl_synth_N"/>
</dbReference>
<evidence type="ECO:0000256" key="2">
    <source>
        <dbReference type="ARBA" id="ARBA00022679"/>
    </source>
</evidence>
<feature type="domain" description="Ketosynthase family 3 (KS3)" evidence="4">
    <location>
        <begin position="4"/>
        <end position="400"/>
    </location>
</feature>
<dbReference type="InterPro" id="IPR016039">
    <property type="entry name" value="Thiolase-like"/>
</dbReference>
<evidence type="ECO:0000256" key="3">
    <source>
        <dbReference type="RuleBase" id="RU003694"/>
    </source>
</evidence>
<dbReference type="InterPro" id="IPR020841">
    <property type="entry name" value="PKS_Beta-ketoAc_synthase_dom"/>
</dbReference>
<dbReference type="GO" id="GO:0006633">
    <property type="term" value="P:fatty acid biosynthetic process"/>
    <property type="evidence" value="ECO:0007669"/>
    <property type="project" value="TreeGrafter"/>
</dbReference>
<dbReference type="CDD" id="cd00834">
    <property type="entry name" value="KAS_I_II"/>
    <property type="match status" value="1"/>
</dbReference>
<evidence type="ECO:0000313" key="6">
    <source>
        <dbReference type="Proteomes" id="UP000006695"/>
    </source>
</evidence>
<dbReference type="Pfam" id="PF00109">
    <property type="entry name" value="ketoacyl-synt"/>
    <property type="match status" value="2"/>
</dbReference>
<accession>A5G4I7</accession>
<dbReference type="InterPro" id="IPR014031">
    <property type="entry name" value="Ketoacyl_synth_C"/>
</dbReference>
<dbReference type="HOGENOM" id="CLU_000022_69_2_7"/>
<proteinExistence type="inferred from homology"/>
<dbReference type="Gene3D" id="3.40.47.10">
    <property type="match status" value="2"/>
</dbReference>
<dbReference type="GO" id="GO:0004315">
    <property type="term" value="F:3-oxoacyl-[acyl-carrier-protein] synthase activity"/>
    <property type="evidence" value="ECO:0007669"/>
    <property type="project" value="TreeGrafter"/>
</dbReference>
<evidence type="ECO:0000259" key="4">
    <source>
        <dbReference type="PROSITE" id="PS52004"/>
    </source>
</evidence>
<dbReference type="SMART" id="SM00825">
    <property type="entry name" value="PKS_KS"/>
    <property type="match status" value="1"/>
</dbReference>
<evidence type="ECO:0000313" key="5">
    <source>
        <dbReference type="EMBL" id="ABQ26705.1"/>
    </source>
</evidence>
<reference evidence="5 6" key="1">
    <citation type="submission" date="2007-05" db="EMBL/GenBank/DDBJ databases">
        <title>Complete sequence of Geobacter uraniireducens Rf4.</title>
        <authorList>
            <consortium name="US DOE Joint Genome Institute"/>
            <person name="Copeland A."/>
            <person name="Lucas S."/>
            <person name="Lapidus A."/>
            <person name="Barry K."/>
            <person name="Detter J.C."/>
            <person name="Glavina del Rio T."/>
            <person name="Hammon N."/>
            <person name="Israni S."/>
            <person name="Dalin E."/>
            <person name="Tice H."/>
            <person name="Pitluck S."/>
            <person name="Chertkov O."/>
            <person name="Brettin T."/>
            <person name="Bruce D."/>
            <person name="Han C."/>
            <person name="Schmutz J."/>
            <person name="Larimer F."/>
            <person name="Land M."/>
            <person name="Hauser L."/>
            <person name="Kyrpides N."/>
            <person name="Mikhailova N."/>
            <person name="Shelobolina E."/>
            <person name="Aklujkar M."/>
            <person name="Lovley D."/>
            <person name="Richardson P."/>
        </authorList>
    </citation>
    <scope>NUCLEOTIDE SEQUENCE [LARGE SCALE GENOMIC DNA]</scope>
    <source>
        <strain evidence="5 6">Rf4</strain>
    </source>
</reference>
<dbReference type="PANTHER" id="PTHR11712:SF336">
    <property type="entry name" value="3-OXOACYL-[ACYL-CARRIER-PROTEIN] SYNTHASE, MITOCHONDRIAL"/>
    <property type="match status" value="1"/>
</dbReference>
<organism evidence="5 6">
    <name type="scientific">Geotalea uraniireducens (strain Rf4)</name>
    <name type="common">Geobacter uraniireducens</name>
    <dbReference type="NCBI Taxonomy" id="351605"/>
    <lineage>
        <taxon>Bacteria</taxon>
        <taxon>Pseudomonadati</taxon>
        <taxon>Thermodesulfobacteriota</taxon>
        <taxon>Desulfuromonadia</taxon>
        <taxon>Geobacterales</taxon>
        <taxon>Geobacteraceae</taxon>
        <taxon>Geotalea</taxon>
    </lineage>
</organism>
<dbReference type="SUPFAM" id="SSF53901">
    <property type="entry name" value="Thiolase-like"/>
    <property type="match status" value="2"/>
</dbReference>
<dbReference type="Proteomes" id="UP000006695">
    <property type="component" value="Chromosome"/>
</dbReference>
<dbReference type="PROSITE" id="PS52004">
    <property type="entry name" value="KS3_2"/>
    <property type="match status" value="1"/>
</dbReference>
<keyword evidence="2 3" id="KW-0808">Transferase</keyword>
<dbReference type="RefSeq" id="WP_011939391.1">
    <property type="nucleotide sequence ID" value="NC_009483.1"/>
</dbReference>
<gene>
    <name evidence="5" type="ordered locus">Gura_2527</name>
</gene>